<dbReference type="Proteomes" id="UP000636010">
    <property type="component" value="Unassembled WGS sequence"/>
</dbReference>
<dbReference type="InterPro" id="IPR029470">
    <property type="entry name" value="PDDEXK_4"/>
</dbReference>
<evidence type="ECO:0000313" key="1">
    <source>
        <dbReference type="EMBL" id="GGC42358.1"/>
    </source>
</evidence>
<dbReference type="EMBL" id="BMEC01000010">
    <property type="protein sequence ID" value="GGC42358.1"/>
    <property type="molecule type" value="Genomic_DNA"/>
</dbReference>
<evidence type="ECO:0000313" key="2">
    <source>
        <dbReference type="Proteomes" id="UP000636010"/>
    </source>
</evidence>
<gene>
    <name evidence="1" type="ORF">GCM10011506_29950</name>
</gene>
<name>A0ABQ1ML79_9BACT</name>
<reference evidence="2" key="1">
    <citation type="journal article" date="2019" name="Int. J. Syst. Evol. Microbiol.">
        <title>The Global Catalogue of Microorganisms (GCM) 10K type strain sequencing project: providing services to taxonomists for standard genome sequencing and annotation.</title>
        <authorList>
            <consortium name="The Broad Institute Genomics Platform"/>
            <consortium name="The Broad Institute Genome Sequencing Center for Infectious Disease"/>
            <person name="Wu L."/>
            <person name="Ma J."/>
        </authorList>
    </citation>
    <scope>NUCLEOTIDE SEQUENCE [LARGE SCALE GENOMIC DNA]</scope>
    <source>
        <strain evidence="2">CGMCC 1.10832</strain>
    </source>
</reference>
<evidence type="ECO:0008006" key="3">
    <source>
        <dbReference type="Google" id="ProtNLM"/>
    </source>
</evidence>
<keyword evidence="2" id="KW-1185">Reference proteome</keyword>
<organism evidence="1 2">
    <name type="scientific">Marivirga lumbricoides</name>
    <dbReference type="NCBI Taxonomy" id="1046115"/>
    <lineage>
        <taxon>Bacteria</taxon>
        <taxon>Pseudomonadati</taxon>
        <taxon>Bacteroidota</taxon>
        <taxon>Cytophagia</taxon>
        <taxon>Cytophagales</taxon>
        <taxon>Marivirgaceae</taxon>
        <taxon>Marivirga</taxon>
    </lineage>
</organism>
<accession>A0ABQ1ML79</accession>
<dbReference type="Pfam" id="PF14281">
    <property type="entry name" value="PDDEXK_4"/>
    <property type="match status" value="1"/>
</dbReference>
<sequence length="352" mass="41380">MRPNIFENAPGELSQDAFLSWLAQWSSAIFQQTDYALNELSTNFITFLIRKSYPNYNEPIKSLKVIRQHGKIDISLIVNDEFYILIEDKVYADENNDQLTRYLVFAENYCATRGLKVVPIYLRIINESLDSLHKIKEKKYNIVSREDLLNIFAESTKIENDIFRDYKNRLEKIQAEHQFDKIEVIEWNVHAWMGFYTQLEKVGIAIKWHFVNNPSKRFLNALLSWDSLDGYPVYIQIEEGDLVFKISTHPDDTSNKTLSKEQKAELRNNYSAVIINKAKQLGLVEIFKPKRMGIGNWMSLAKVSQEDWLTLNENKIDLTKTTMKLQFYKNFTKKITSIDQNNTLLHHNYDKQ</sequence>
<comment type="caution">
    <text evidence="1">The sequence shown here is derived from an EMBL/GenBank/DDBJ whole genome shotgun (WGS) entry which is preliminary data.</text>
</comment>
<dbReference type="RefSeq" id="WP_188464930.1">
    <property type="nucleotide sequence ID" value="NZ_BAABHU010000010.1"/>
</dbReference>
<protein>
    <recommendedName>
        <fullName evidence="3">PD-(D/E)XK nuclease family protein</fullName>
    </recommendedName>
</protein>
<proteinExistence type="predicted"/>